<proteinExistence type="predicted"/>
<evidence type="ECO:0000313" key="2">
    <source>
        <dbReference type="Proteomes" id="UP001177003"/>
    </source>
</evidence>
<gene>
    <name evidence="1" type="ORF">LSALG_LOCUS36172</name>
</gene>
<reference evidence="1" key="1">
    <citation type="submission" date="2023-04" db="EMBL/GenBank/DDBJ databases">
        <authorList>
            <person name="Vijverberg K."/>
            <person name="Xiong W."/>
            <person name="Schranz E."/>
        </authorList>
    </citation>
    <scope>NUCLEOTIDE SEQUENCE</scope>
</reference>
<evidence type="ECO:0000313" key="1">
    <source>
        <dbReference type="EMBL" id="CAI9297349.1"/>
    </source>
</evidence>
<dbReference type="Proteomes" id="UP001177003">
    <property type="component" value="Chromosome 8"/>
</dbReference>
<sequence>MHRLDNVTVRAYISTRVCMGLSLAFDRLQIASSMCVSSIVRWFVKLVVPLKSPVFPRIFILTSPLWLCCINPDIPLISFSITHLFRQWVIMGVSIYDSPQEKVGFTIPLFEAGIRLLTSGFFNMIVDHYGFSIDELTPSVVNKIIDFEPIFRSLGCRFLKTRDYPDRLPKLFGSKLTLGKRLRNITAVGENLEDSVLAAASMSAAWRARWKMTQLYVVRCSAKVEISLEMALRSHYRGRLYHGEIDLVEALPPHVSERRILDFVVLLLVEGGNAGSNRPALPSRPTVRVISPVRLLAPTPSGLFVVVQASPSPYAGSPLVNLDSGSMSGVRRPPTGFVVPVKMIGSCKYCKEKGVLESEFPRCQHHLARAHVDGAVARGGLQWMLEKGVVCVIDKVIESAEFDNRIQGVREAREALGFEKGKQLGGYSTSSENLKSQILAVL</sequence>
<name>A0AA35ZS71_LACSI</name>
<accession>A0AA35ZS71</accession>
<keyword evidence="2" id="KW-1185">Reference proteome</keyword>
<protein>
    <submittedName>
        <fullName evidence="1">Uncharacterized protein</fullName>
    </submittedName>
</protein>
<dbReference type="EMBL" id="OX465084">
    <property type="protein sequence ID" value="CAI9297349.1"/>
    <property type="molecule type" value="Genomic_DNA"/>
</dbReference>
<dbReference type="AlphaFoldDB" id="A0AA35ZS71"/>
<organism evidence="1 2">
    <name type="scientific">Lactuca saligna</name>
    <name type="common">Willowleaf lettuce</name>
    <dbReference type="NCBI Taxonomy" id="75948"/>
    <lineage>
        <taxon>Eukaryota</taxon>
        <taxon>Viridiplantae</taxon>
        <taxon>Streptophyta</taxon>
        <taxon>Embryophyta</taxon>
        <taxon>Tracheophyta</taxon>
        <taxon>Spermatophyta</taxon>
        <taxon>Magnoliopsida</taxon>
        <taxon>eudicotyledons</taxon>
        <taxon>Gunneridae</taxon>
        <taxon>Pentapetalae</taxon>
        <taxon>asterids</taxon>
        <taxon>campanulids</taxon>
        <taxon>Asterales</taxon>
        <taxon>Asteraceae</taxon>
        <taxon>Cichorioideae</taxon>
        <taxon>Cichorieae</taxon>
        <taxon>Lactucinae</taxon>
        <taxon>Lactuca</taxon>
    </lineage>
</organism>